<reference evidence="17 18" key="1">
    <citation type="journal article" date="2011" name="Stand. Genomic Sci.">
        <title>Complete genome sequence of Desulfobulbus propionicus type strain (1pr3).</title>
        <authorList>
            <person name="Pagani I."/>
            <person name="Lapidus A."/>
            <person name="Nolan M."/>
            <person name="Lucas S."/>
            <person name="Hammon N."/>
            <person name="Deshpande S."/>
            <person name="Cheng J.F."/>
            <person name="Chertkov O."/>
            <person name="Davenport K."/>
            <person name="Tapia R."/>
            <person name="Han C."/>
            <person name="Goodwin L."/>
            <person name="Pitluck S."/>
            <person name="Liolios K."/>
            <person name="Mavromatis K."/>
            <person name="Ivanova N."/>
            <person name="Mikhailova N."/>
            <person name="Pati A."/>
            <person name="Chen A."/>
            <person name="Palaniappan K."/>
            <person name="Land M."/>
            <person name="Hauser L."/>
            <person name="Chang Y.J."/>
            <person name="Jeffries C.D."/>
            <person name="Detter J.C."/>
            <person name="Brambilla E."/>
            <person name="Kannan K.P."/>
            <person name="Djao O.D."/>
            <person name="Rohde M."/>
            <person name="Pukall R."/>
            <person name="Spring S."/>
            <person name="Goker M."/>
            <person name="Sikorski J."/>
            <person name="Woyke T."/>
            <person name="Bristow J."/>
            <person name="Eisen J.A."/>
            <person name="Markowitz V."/>
            <person name="Hugenholtz P."/>
            <person name="Kyrpides N.C."/>
            <person name="Klenk H.P."/>
        </authorList>
    </citation>
    <scope>NUCLEOTIDE SEQUENCE [LARGE SCALE GENOMIC DNA]</scope>
    <source>
        <strain evidence="18">ATCC 33891 / DSM 2032 / 1pr3</strain>
    </source>
</reference>
<dbReference type="InterPro" id="IPR001460">
    <property type="entry name" value="PCN-bd_Tpept"/>
</dbReference>
<keyword evidence="13" id="KW-0472">Membrane</keyword>
<dbReference type="EMBL" id="CP002364">
    <property type="protein sequence ID" value="ADW17707.1"/>
    <property type="molecule type" value="Genomic_DNA"/>
</dbReference>
<comment type="similarity">
    <text evidence="2">In the C-terminal section; belongs to the transpeptidase family.</text>
</comment>
<evidence type="ECO:0000313" key="17">
    <source>
        <dbReference type="EMBL" id="ADW17707.1"/>
    </source>
</evidence>
<comment type="catalytic activity">
    <reaction evidence="11">
        <text>[GlcNAc-(1-&gt;4)-Mur2Ac(oyl-L-Ala-gamma-D-Glu-L-Lys-D-Ala-D-Ala)](n)-di-trans,octa-cis-undecaprenyl diphosphate + beta-D-GlcNAc-(1-&gt;4)-Mur2Ac(oyl-L-Ala-gamma-D-Glu-L-Lys-D-Ala-D-Ala)-di-trans,octa-cis-undecaprenyl diphosphate = [GlcNAc-(1-&gt;4)-Mur2Ac(oyl-L-Ala-gamma-D-Glu-L-Lys-D-Ala-D-Ala)](n+1)-di-trans,octa-cis-undecaprenyl diphosphate + di-trans,octa-cis-undecaprenyl diphosphate + H(+)</text>
        <dbReference type="Rhea" id="RHEA:23708"/>
        <dbReference type="Rhea" id="RHEA-COMP:9602"/>
        <dbReference type="Rhea" id="RHEA-COMP:9603"/>
        <dbReference type="ChEBI" id="CHEBI:15378"/>
        <dbReference type="ChEBI" id="CHEBI:58405"/>
        <dbReference type="ChEBI" id="CHEBI:60033"/>
        <dbReference type="ChEBI" id="CHEBI:78435"/>
        <dbReference type="EC" id="2.4.99.28"/>
    </reaction>
</comment>
<evidence type="ECO:0000256" key="10">
    <source>
        <dbReference type="ARBA" id="ARBA00044770"/>
    </source>
</evidence>
<dbReference type="PANTHER" id="PTHR32282:SF15">
    <property type="entry name" value="PENICILLIN-BINDING PROTEIN 1C"/>
    <property type="match status" value="1"/>
</dbReference>
<dbReference type="Pfam" id="PF00905">
    <property type="entry name" value="Transpeptidase"/>
    <property type="match status" value="1"/>
</dbReference>
<evidence type="ECO:0000256" key="4">
    <source>
        <dbReference type="ARBA" id="ARBA00022645"/>
    </source>
</evidence>
<dbReference type="GO" id="GO:0030288">
    <property type="term" value="C:outer membrane-bounded periplasmic space"/>
    <property type="evidence" value="ECO:0007669"/>
    <property type="project" value="TreeGrafter"/>
</dbReference>
<feature type="domain" description="Glycosyl transferase family 51" evidence="15">
    <location>
        <begin position="69"/>
        <end position="229"/>
    </location>
</feature>
<evidence type="ECO:0000256" key="11">
    <source>
        <dbReference type="ARBA" id="ARBA00049902"/>
    </source>
</evidence>
<dbReference type="NCBIfam" id="TIGR02073">
    <property type="entry name" value="PBP_1c"/>
    <property type="match status" value="1"/>
</dbReference>
<dbReference type="GO" id="GO:0009252">
    <property type="term" value="P:peptidoglycan biosynthetic process"/>
    <property type="evidence" value="ECO:0007669"/>
    <property type="project" value="UniProtKB-UniPathway"/>
</dbReference>
<dbReference type="PANTHER" id="PTHR32282">
    <property type="entry name" value="BINDING PROTEIN TRANSPEPTIDASE, PUTATIVE-RELATED"/>
    <property type="match status" value="1"/>
</dbReference>
<feature type="domain" description="Penicillin-binding C-terminal" evidence="16">
    <location>
        <begin position="693"/>
        <end position="774"/>
    </location>
</feature>
<protein>
    <recommendedName>
        <fullName evidence="10">peptidoglycan glycosyltransferase</fullName>
        <ecNumber evidence="10">2.4.99.28</ecNumber>
    </recommendedName>
</protein>
<feature type="domain" description="Penicillin-binding protein transpeptidase" evidence="14">
    <location>
        <begin position="314"/>
        <end position="528"/>
    </location>
</feature>
<keyword evidence="6" id="KW-0328">Glycosyltransferase</keyword>
<dbReference type="EC" id="2.4.99.28" evidence="10"/>
<evidence type="ECO:0000256" key="3">
    <source>
        <dbReference type="ARBA" id="ARBA00007739"/>
    </source>
</evidence>
<dbReference type="InterPro" id="IPR023346">
    <property type="entry name" value="Lysozyme-like_dom_sf"/>
</dbReference>
<dbReference type="InterPro" id="IPR036950">
    <property type="entry name" value="PBP_transglycosylase"/>
</dbReference>
<keyword evidence="7" id="KW-0808">Transferase</keyword>
<dbReference type="Gene3D" id="1.10.3810.10">
    <property type="entry name" value="Biosynthetic peptidoglycan transglycosylase-like"/>
    <property type="match status" value="1"/>
</dbReference>
<organism evidence="17 18">
    <name type="scientific">Desulfobulbus propionicus (strain ATCC 33891 / DSM 2032 / VKM B-1956 / 1pr3)</name>
    <dbReference type="NCBI Taxonomy" id="577650"/>
    <lineage>
        <taxon>Bacteria</taxon>
        <taxon>Pseudomonadati</taxon>
        <taxon>Thermodesulfobacteriota</taxon>
        <taxon>Desulfobulbia</taxon>
        <taxon>Desulfobulbales</taxon>
        <taxon>Desulfobulbaceae</taxon>
        <taxon>Desulfobulbus</taxon>
    </lineage>
</organism>
<keyword evidence="18" id="KW-1185">Reference proteome</keyword>
<dbReference type="InterPro" id="IPR050396">
    <property type="entry name" value="Glycosyltr_51/Transpeptidase"/>
</dbReference>
<dbReference type="GO" id="GO:0006508">
    <property type="term" value="P:proteolysis"/>
    <property type="evidence" value="ECO:0007669"/>
    <property type="project" value="UniProtKB-KW"/>
</dbReference>
<dbReference type="InterPro" id="IPR011815">
    <property type="entry name" value="PBP_1c"/>
</dbReference>
<evidence type="ECO:0000256" key="1">
    <source>
        <dbReference type="ARBA" id="ARBA00004752"/>
    </source>
</evidence>
<keyword evidence="13" id="KW-1133">Transmembrane helix</keyword>
<dbReference type="AlphaFoldDB" id="A0A7U4DP58"/>
<evidence type="ECO:0000256" key="2">
    <source>
        <dbReference type="ARBA" id="ARBA00007090"/>
    </source>
</evidence>
<dbReference type="GO" id="GO:0008955">
    <property type="term" value="F:peptidoglycan glycosyltransferase activity"/>
    <property type="evidence" value="ECO:0007669"/>
    <property type="project" value="UniProtKB-EC"/>
</dbReference>
<dbReference type="GO" id="GO:0008658">
    <property type="term" value="F:penicillin binding"/>
    <property type="evidence" value="ECO:0007669"/>
    <property type="project" value="InterPro"/>
</dbReference>
<dbReference type="Pfam" id="PF00912">
    <property type="entry name" value="Transgly"/>
    <property type="match status" value="1"/>
</dbReference>
<gene>
    <name evidence="17" type="ordered locus">Despr_1553</name>
</gene>
<feature type="transmembrane region" description="Helical" evidence="13">
    <location>
        <begin position="18"/>
        <end position="40"/>
    </location>
</feature>
<dbReference type="GO" id="GO:0004180">
    <property type="term" value="F:carboxypeptidase activity"/>
    <property type="evidence" value="ECO:0007669"/>
    <property type="project" value="UniProtKB-KW"/>
</dbReference>
<proteinExistence type="inferred from homology"/>
<dbReference type="SUPFAM" id="SSF53955">
    <property type="entry name" value="Lysozyme-like"/>
    <property type="match status" value="1"/>
</dbReference>
<name>A0A7U4DP58_DESPD</name>
<feature type="region of interest" description="Disordered" evidence="12">
    <location>
        <begin position="675"/>
        <end position="702"/>
    </location>
</feature>
<dbReference type="UniPathway" id="UPA00219"/>
<accession>A0A7U4DP58</accession>
<dbReference type="Proteomes" id="UP000006365">
    <property type="component" value="Chromosome"/>
</dbReference>
<sequence length="783" mass="86126">MSRSLGAGGGPDKRGRRLLAATAVFIGFAVFAGIGLRQLLPAEPLGPAIPCSRLLRAADGTVLRLTLAGDGQYRLWTSLDEIAPAAVEAILLKEDRFFHLHPGVNLQALLRAAWTTYVRGERQGGSTLSMQLARRLHRLNTRTLSGKLKQILLALWLEARHSKRELLEAYCNLAPMGGNIEGLGAAARIYFAKTASQLTVAESLALAVMPQNPTKRSDFGAEQQQARRRLAQAWRVRHPEQSPETILADQEIKGLRRGHLPYLAPHLTDHLLVRETGRRQVIDTTLDSSLQGLLERLMRQYLTERRHLGMANAAALLVDRRDMGVRALVGSADYFDPVLHGQVNGVLAKRSPGSTLKPFLYGLALDQGLIHPLSMLSDAPTAFGPFQPENFDGRFVGPISATEALIRSRNVPAIWLANRVQRPSLHDLLRTAGVARLRSEAHYGLALALGGGELTMEELAELYAMLANGGLLKPLRYRQDDPQLPGTRLLSPQAAFLVRDMLRRNPRPDRRDNGLWPTAWKTGTSWGFRDAWTVGLTGDYVLAVWIGNFDGQPNPAFVGIQAAAPLFFRLVDALALTRRLQPPQADQPPPGLTRIEVCAASGDLPNRWCPQTAVTWFIPGKSPIRVSTLHRPVMIDSRTGQAACPPFDPAVTRLEVFAFWPSDLQRLFRDAGLARRQPPEPAAGCDQPPAMGNQGDPPRLNSPLTGVTYTLRLSKPEETIELSAAIDGDAQRMYWFADTRYLGSSRRDGFLPWRPAASGRYEVSVVDDQGRGASRTLEVAFVP</sequence>
<dbReference type="RefSeq" id="WP_015724248.1">
    <property type="nucleotide sequence ID" value="NC_014972.1"/>
</dbReference>
<keyword evidence="5" id="KW-0645">Protease</keyword>
<comment type="similarity">
    <text evidence="3">In the N-terminal section; belongs to the glycosyltransferase 51 family.</text>
</comment>
<dbReference type="InterPro" id="IPR012338">
    <property type="entry name" value="Beta-lactam/transpept-like"/>
</dbReference>
<evidence type="ECO:0000256" key="5">
    <source>
        <dbReference type="ARBA" id="ARBA00022670"/>
    </source>
</evidence>
<evidence type="ECO:0000256" key="13">
    <source>
        <dbReference type="SAM" id="Phobius"/>
    </source>
</evidence>
<evidence type="ECO:0000259" key="14">
    <source>
        <dbReference type="Pfam" id="PF00905"/>
    </source>
</evidence>
<keyword evidence="8" id="KW-0378">Hydrolase</keyword>
<keyword evidence="4" id="KW-0121">Carboxypeptidase</keyword>
<evidence type="ECO:0000256" key="8">
    <source>
        <dbReference type="ARBA" id="ARBA00022801"/>
    </source>
</evidence>
<dbReference type="KEGG" id="dpr:Despr_1553"/>
<evidence type="ECO:0000313" key="18">
    <source>
        <dbReference type="Proteomes" id="UP000006365"/>
    </source>
</evidence>
<evidence type="ECO:0000259" key="15">
    <source>
        <dbReference type="Pfam" id="PF00912"/>
    </source>
</evidence>
<evidence type="ECO:0000259" key="16">
    <source>
        <dbReference type="Pfam" id="PF06832"/>
    </source>
</evidence>
<evidence type="ECO:0000256" key="12">
    <source>
        <dbReference type="SAM" id="MobiDB-lite"/>
    </source>
</evidence>
<keyword evidence="9" id="KW-0511">Multifunctional enzyme</keyword>
<dbReference type="InterPro" id="IPR001264">
    <property type="entry name" value="Glyco_trans_51"/>
</dbReference>
<dbReference type="InterPro" id="IPR009647">
    <property type="entry name" value="PBP_C"/>
</dbReference>
<comment type="pathway">
    <text evidence="1">Cell wall biogenesis; peptidoglycan biosynthesis.</text>
</comment>
<dbReference type="Pfam" id="PF06832">
    <property type="entry name" value="BiPBP_C"/>
    <property type="match status" value="1"/>
</dbReference>
<evidence type="ECO:0000256" key="7">
    <source>
        <dbReference type="ARBA" id="ARBA00022679"/>
    </source>
</evidence>
<evidence type="ECO:0000256" key="6">
    <source>
        <dbReference type="ARBA" id="ARBA00022676"/>
    </source>
</evidence>
<keyword evidence="13" id="KW-0812">Transmembrane</keyword>
<evidence type="ECO:0000256" key="9">
    <source>
        <dbReference type="ARBA" id="ARBA00023268"/>
    </source>
</evidence>
<dbReference type="SUPFAM" id="SSF56601">
    <property type="entry name" value="beta-lactamase/transpeptidase-like"/>
    <property type="match status" value="1"/>
</dbReference>
<dbReference type="Gene3D" id="3.40.710.10">
    <property type="entry name" value="DD-peptidase/beta-lactamase superfamily"/>
    <property type="match status" value="1"/>
</dbReference>